<evidence type="ECO:0000313" key="4">
    <source>
        <dbReference type="Proteomes" id="UP000030765"/>
    </source>
</evidence>
<dbReference type="PANTHER" id="PTHR10099">
    <property type="entry name" value="PHOSPHORIBOSYLFORMYLGLYCINAMIDINE SYNTHASE"/>
    <property type="match status" value="1"/>
</dbReference>
<sequence>MWAAKVPGEGAKLVDACEAMCALMSQLRIAIDGGKDSLSMAARVHGETVVSPGTLVVSTYAPCPDVTVKVTPDLKAASLGRDTTLLYVAIEGLQFRLGGSVLAQCYGKLGGQHGRSGRTACSVRRGMRWVLEVQQTHADGVMSAFRRASVPCFAVGRGIGVGDLHSGSSVTVRAGAKKILLQDSLFNLFNRWESTSFEIEKLQKAKASAIEEYTGIERRTGPRYVSKLNPDTVYADLKLNASAGPRVALIREEGTNGDREMAAALFTAGFEVHDVVMNDLLQGRTTLDRYRGIVFPGGFSYADTLGSAKGWAACIQYNGTIAPQFEHFRQRTDTFSLGVCNGCQLMGLIGWVETGVQPATTAEETVPEIVLVGNRSEKFESRWVTLRIPASKSLMLRRLAGSVLGCWVAHGEGRFAFRSDATRDRLAVQQCVTMQYVDDASNPTEGYPMNPNGSPLGIAGVCSPDGRHLAIMPHPERCVQMWQWPYVTADFPYRNASPWMSMFYEAYLWCVGKQ</sequence>
<dbReference type="Pfam" id="PF13507">
    <property type="entry name" value="GATase_5"/>
    <property type="match status" value="1"/>
</dbReference>
<dbReference type="STRING" id="74873.A0A084WSH5"/>
<dbReference type="GO" id="GO:0005737">
    <property type="term" value="C:cytoplasm"/>
    <property type="evidence" value="ECO:0007669"/>
    <property type="project" value="TreeGrafter"/>
</dbReference>
<dbReference type="Proteomes" id="UP000030765">
    <property type="component" value="Unassembled WGS sequence"/>
</dbReference>
<dbReference type="EMBL" id="ATLV01026548">
    <property type="status" value="NOT_ANNOTATED_CDS"/>
    <property type="molecule type" value="Genomic_DNA"/>
</dbReference>
<dbReference type="VEuPathDB" id="VectorBase:ASIC021470"/>
<name>A0A084WSH5_ANOSI</name>
<dbReference type="OMA" id="WHENGEN"/>
<dbReference type="PANTHER" id="PTHR10099:SF1">
    <property type="entry name" value="PHOSPHORIBOSYLFORMYLGLYCINAMIDINE SYNTHASE"/>
    <property type="match status" value="1"/>
</dbReference>
<keyword evidence="4" id="KW-1185">Reference proteome</keyword>
<reference evidence="3" key="2">
    <citation type="submission" date="2020-05" db="UniProtKB">
        <authorList>
            <consortium name="EnsemblMetazoa"/>
        </authorList>
    </citation>
    <scope>IDENTIFICATION</scope>
</reference>
<dbReference type="SUPFAM" id="SSF55326">
    <property type="entry name" value="PurM N-terminal domain-like"/>
    <property type="match status" value="1"/>
</dbReference>
<proteinExistence type="predicted"/>
<dbReference type="InterPro" id="IPR036676">
    <property type="entry name" value="PurM-like_C_sf"/>
</dbReference>
<dbReference type="AlphaFoldDB" id="A0A084WSH5"/>
<dbReference type="OrthoDB" id="6666987at2759"/>
<dbReference type="InterPro" id="IPR036921">
    <property type="entry name" value="PurM-like_N_sf"/>
</dbReference>
<dbReference type="PROSITE" id="PS51273">
    <property type="entry name" value="GATASE_TYPE_1"/>
    <property type="match status" value="1"/>
</dbReference>
<dbReference type="Gene3D" id="3.40.50.880">
    <property type="match status" value="1"/>
</dbReference>
<organism evidence="2">
    <name type="scientific">Anopheles sinensis</name>
    <name type="common">Mosquito</name>
    <dbReference type="NCBI Taxonomy" id="74873"/>
    <lineage>
        <taxon>Eukaryota</taxon>
        <taxon>Metazoa</taxon>
        <taxon>Ecdysozoa</taxon>
        <taxon>Arthropoda</taxon>
        <taxon>Hexapoda</taxon>
        <taxon>Insecta</taxon>
        <taxon>Pterygota</taxon>
        <taxon>Neoptera</taxon>
        <taxon>Endopterygota</taxon>
        <taxon>Diptera</taxon>
        <taxon>Nematocera</taxon>
        <taxon>Culicoidea</taxon>
        <taxon>Culicidae</taxon>
        <taxon>Anophelinae</taxon>
        <taxon>Anopheles</taxon>
    </lineage>
</organism>
<dbReference type="SUPFAM" id="SSF52317">
    <property type="entry name" value="Class I glutamine amidotransferase-like"/>
    <property type="match status" value="1"/>
</dbReference>
<dbReference type="InterPro" id="IPR029062">
    <property type="entry name" value="Class_I_gatase-like"/>
</dbReference>
<evidence type="ECO:0000259" key="1">
    <source>
        <dbReference type="Pfam" id="PF22689"/>
    </source>
</evidence>
<dbReference type="SMART" id="SM01211">
    <property type="entry name" value="GATase_5"/>
    <property type="match status" value="1"/>
</dbReference>
<evidence type="ECO:0000313" key="2">
    <source>
        <dbReference type="EMBL" id="KFB53169.1"/>
    </source>
</evidence>
<evidence type="ECO:0000313" key="3">
    <source>
        <dbReference type="EnsemblMetazoa" id="ASIC021470-PA"/>
    </source>
</evidence>
<dbReference type="GO" id="GO:0006164">
    <property type="term" value="P:purine nucleotide biosynthetic process"/>
    <property type="evidence" value="ECO:0007669"/>
    <property type="project" value="TreeGrafter"/>
</dbReference>
<dbReference type="SUPFAM" id="SSF56042">
    <property type="entry name" value="PurM C-terminal domain-like"/>
    <property type="match status" value="1"/>
</dbReference>
<dbReference type="EMBL" id="KE525415">
    <property type="protein sequence ID" value="KFB53169.1"/>
    <property type="molecule type" value="Genomic_DNA"/>
</dbReference>
<dbReference type="EnsemblMetazoa" id="ASIC021470-RA">
    <property type="protein sequence ID" value="ASIC021470-PA"/>
    <property type="gene ID" value="ASIC021470"/>
</dbReference>
<dbReference type="VEuPathDB" id="VectorBase:ASIS004771"/>
<dbReference type="GO" id="GO:0004642">
    <property type="term" value="F:phosphoribosylformylglycinamidine synthase activity"/>
    <property type="evidence" value="ECO:0007669"/>
    <property type="project" value="TreeGrafter"/>
</dbReference>
<accession>A0A084WSH5</accession>
<reference evidence="2 4" key="1">
    <citation type="journal article" date="2014" name="BMC Genomics">
        <title>Genome sequence of Anopheles sinensis provides insight into genetics basis of mosquito competence for malaria parasites.</title>
        <authorList>
            <person name="Zhou D."/>
            <person name="Zhang D."/>
            <person name="Ding G."/>
            <person name="Shi L."/>
            <person name="Hou Q."/>
            <person name="Ye Y."/>
            <person name="Xu Y."/>
            <person name="Zhou H."/>
            <person name="Xiong C."/>
            <person name="Li S."/>
            <person name="Yu J."/>
            <person name="Hong S."/>
            <person name="Yu X."/>
            <person name="Zou P."/>
            <person name="Chen C."/>
            <person name="Chang X."/>
            <person name="Wang W."/>
            <person name="Lv Y."/>
            <person name="Sun Y."/>
            <person name="Ma L."/>
            <person name="Shen B."/>
            <person name="Zhu C."/>
        </authorList>
    </citation>
    <scope>NUCLEOTIDE SEQUENCE [LARGE SCALE GENOMIC DNA]</scope>
</reference>
<dbReference type="EMBL" id="ATLV01026547">
    <property type="status" value="NOT_ANNOTATED_CDS"/>
    <property type="molecule type" value="Genomic_DNA"/>
</dbReference>
<dbReference type="Pfam" id="PF22689">
    <property type="entry name" value="FGAR-AT_PurM_N-like"/>
    <property type="match status" value="1"/>
</dbReference>
<feature type="domain" description="FGAR-AT PurM N-terminal-like" evidence="1">
    <location>
        <begin position="1"/>
        <end position="62"/>
    </location>
</feature>
<protein>
    <submittedName>
        <fullName evidence="2">AGAP002091-PA-like protein</fullName>
    </submittedName>
</protein>
<dbReference type="InterPro" id="IPR055181">
    <property type="entry name" value="FGAR-AT_PurM_N-like"/>
</dbReference>
<dbReference type="CDD" id="cd01740">
    <property type="entry name" value="GATase1_FGAR_AT"/>
    <property type="match status" value="1"/>
</dbReference>
<gene>
    <name evidence="2" type="ORF">ZHAS_00021470</name>
</gene>